<proteinExistence type="predicted"/>
<comment type="caution">
    <text evidence="1">The sequence shown here is derived from an EMBL/GenBank/DDBJ whole genome shotgun (WGS) entry which is preliminary data.</text>
</comment>
<organism evidence="1 2">
    <name type="scientific">Vagococcus acidifermentans</name>
    <dbReference type="NCBI Taxonomy" id="564710"/>
    <lineage>
        <taxon>Bacteria</taxon>
        <taxon>Bacillati</taxon>
        <taxon>Bacillota</taxon>
        <taxon>Bacilli</taxon>
        <taxon>Lactobacillales</taxon>
        <taxon>Enterococcaceae</taxon>
        <taxon>Vagococcus</taxon>
    </lineage>
</organism>
<sequence>MKSIKLDGKIISADDLQERCSKLTDCSRELGLVNNYLSCLALQYAQNTNDRENHVYILYSLFNEKGLDNMIEVIDSLCESIIETSNYLCDVEGIIND</sequence>
<dbReference type="AlphaFoldDB" id="A0A430AMN4"/>
<dbReference type="OrthoDB" id="2200862at2"/>
<gene>
    <name evidence="1" type="ORF">CBF27_12670</name>
</gene>
<dbReference type="Proteomes" id="UP000286773">
    <property type="component" value="Unassembled WGS sequence"/>
</dbReference>
<accession>A0A430AMN4</accession>
<evidence type="ECO:0000313" key="2">
    <source>
        <dbReference type="Proteomes" id="UP000286773"/>
    </source>
</evidence>
<dbReference type="RefSeq" id="WP_126814889.1">
    <property type="nucleotide sequence ID" value="NZ_NGKC01000019.1"/>
</dbReference>
<dbReference type="EMBL" id="NGKC01000019">
    <property type="protein sequence ID" value="RSU09381.1"/>
    <property type="molecule type" value="Genomic_DNA"/>
</dbReference>
<reference evidence="1 2" key="1">
    <citation type="submission" date="2017-05" db="EMBL/GenBank/DDBJ databases">
        <title>Vagococcus spp. assemblies.</title>
        <authorList>
            <person name="Gulvik C.A."/>
        </authorList>
    </citation>
    <scope>NUCLEOTIDE SEQUENCE [LARGE SCALE GENOMIC DNA]</scope>
    <source>
        <strain evidence="1 2">LMG 24798</strain>
    </source>
</reference>
<name>A0A430AMN4_9ENTE</name>
<keyword evidence="2" id="KW-1185">Reference proteome</keyword>
<evidence type="ECO:0000313" key="1">
    <source>
        <dbReference type="EMBL" id="RSU09381.1"/>
    </source>
</evidence>
<protein>
    <submittedName>
        <fullName evidence="1">Uncharacterized protein</fullName>
    </submittedName>
</protein>